<keyword evidence="3" id="KW-1185">Reference proteome</keyword>
<dbReference type="AlphaFoldDB" id="A0A238D384"/>
<sequence length="182" mass="19830">MNLEQDPMHNATKRTWAIGASQDCAAAPTAIDARASMPWLSDVGDAAVRLAATMPEPLRKILRALPPQPPSFVLARLLDRVLLPRLDSPARAAWSGRVVQLDLDDLGLRLRMRLDARGFGVAPAGASPAVTVRSTSAALWRLVRGVDDADRLFFERALVMEGDTEFGLLLKNTLDAIGPLWR</sequence>
<evidence type="ECO:0000313" key="2">
    <source>
        <dbReference type="EMBL" id="SBP87650.1"/>
    </source>
</evidence>
<dbReference type="Pfam" id="PF02036">
    <property type="entry name" value="SCP2"/>
    <property type="match status" value="1"/>
</dbReference>
<dbReference type="SUPFAM" id="SSF55718">
    <property type="entry name" value="SCP-like"/>
    <property type="match status" value="1"/>
</dbReference>
<protein>
    <recommendedName>
        <fullName evidence="1">SCP2 domain-containing protein</fullName>
    </recommendedName>
</protein>
<evidence type="ECO:0000313" key="3">
    <source>
        <dbReference type="Proteomes" id="UP000214566"/>
    </source>
</evidence>
<dbReference type="EMBL" id="FLMQ01000055">
    <property type="protein sequence ID" value="SBP87650.1"/>
    <property type="molecule type" value="Genomic_DNA"/>
</dbReference>
<accession>A0A238D384</accession>
<name>A0A238D384_THIDL</name>
<dbReference type="InterPro" id="IPR036527">
    <property type="entry name" value="SCP2_sterol-bd_dom_sf"/>
</dbReference>
<proteinExistence type="predicted"/>
<feature type="domain" description="SCP2" evidence="1">
    <location>
        <begin position="86"/>
        <end position="175"/>
    </location>
</feature>
<organism evidence="2 3">
    <name type="scientific">Thiomonas delicata</name>
    <name type="common">Thiomonas cuprina</name>
    <dbReference type="NCBI Taxonomy" id="364030"/>
    <lineage>
        <taxon>Bacteria</taxon>
        <taxon>Pseudomonadati</taxon>
        <taxon>Pseudomonadota</taxon>
        <taxon>Betaproteobacteria</taxon>
        <taxon>Burkholderiales</taxon>
        <taxon>Thiomonas</taxon>
    </lineage>
</organism>
<dbReference type="Proteomes" id="UP000214566">
    <property type="component" value="Unassembled WGS sequence"/>
</dbReference>
<dbReference type="InterPro" id="IPR003033">
    <property type="entry name" value="SCP2_sterol-bd_dom"/>
</dbReference>
<gene>
    <name evidence="2" type="ORF">THIARS_60363</name>
</gene>
<evidence type="ECO:0000259" key="1">
    <source>
        <dbReference type="Pfam" id="PF02036"/>
    </source>
</evidence>
<reference evidence="2 3" key="1">
    <citation type="submission" date="2016-06" db="EMBL/GenBank/DDBJ databases">
        <authorList>
            <person name="Kjaerup R.B."/>
            <person name="Dalgaard T.S."/>
            <person name="Juul-Madsen H.R."/>
        </authorList>
    </citation>
    <scope>NUCLEOTIDE SEQUENCE [LARGE SCALE GENOMIC DNA]</scope>
    <source>
        <strain evidence="2 3">DSM 16361</strain>
    </source>
</reference>